<feature type="transmembrane region" description="Helical" evidence="1">
    <location>
        <begin position="33"/>
        <end position="51"/>
    </location>
</feature>
<accession>A0ABU7RGI3</accession>
<evidence type="ECO:0000313" key="4">
    <source>
        <dbReference type="Proteomes" id="UP001357452"/>
    </source>
</evidence>
<keyword evidence="1" id="KW-1133">Transmembrane helix</keyword>
<sequence length="65" mass="7538">MKLLSILLLLLPSWVFAQTQTEQSFMYSSGRIYVVIAVLLIILLGVILYLIRIERKLNRLEKESS</sequence>
<dbReference type="Pfam" id="PF20077">
    <property type="entry name" value="CcmD_alt"/>
    <property type="match status" value="1"/>
</dbReference>
<organism evidence="3 4">
    <name type="scientific">Niabella digestorum</name>
    <dbReference type="NCBI Taxonomy" id="3117701"/>
    <lineage>
        <taxon>Bacteria</taxon>
        <taxon>Pseudomonadati</taxon>
        <taxon>Bacteroidota</taxon>
        <taxon>Chitinophagia</taxon>
        <taxon>Chitinophagales</taxon>
        <taxon>Chitinophagaceae</taxon>
        <taxon>Niabella</taxon>
    </lineage>
</organism>
<reference evidence="3 4" key="1">
    <citation type="submission" date="2024-01" db="EMBL/GenBank/DDBJ databases">
        <title>Niabella digestum sp. nov., isolated from waste digestion system.</title>
        <authorList>
            <person name="Zhang L."/>
        </authorList>
    </citation>
    <scope>NUCLEOTIDE SEQUENCE [LARGE SCALE GENOMIC DNA]</scope>
    <source>
        <strain evidence="3 4">A18</strain>
    </source>
</reference>
<evidence type="ECO:0000256" key="1">
    <source>
        <dbReference type="SAM" id="Phobius"/>
    </source>
</evidence>
<dbReference type="Proteomes" id="UP001357452">
    <property type="component" value="Unassembled WGS sequence"/>
</dbReference>
<gene>
    <name evidence="3" type="ORF">V2H41_07390</name>
</gene>
<evidence type="ECO:0000313" key="3">
    <source>
        <dbReference type="EMBL" id="MEE6187092.1"/>
    </source>
</evidence>
<feature type="chain" id="PRO_5047024162" evidence="2">
    <location>
        <begin position="18"/>
        <end position="65"/>
    </location>
</feature>
<keyword evidence="4" id="KW-1185">Reference proteome</keyword>
<name>A0ABU7RGI3_9BACT</name>
<dbReference type="EMBL" id="JAZGLY010000003">
    <property type="protein sequence ID" value="MEE6187092.1"/>
    <property type="molecule type" value="Genomic_DNA"/>
</dbReference>
<keyword evidence="1" id="KW-0812">Transmembrane</keyword>
<feature type="signal peptide" evidence="2">
    <location>
        <begin position="1"/>
        <end position="17"/>
    </location>
</feature>
<keyword evidence="1" id="KW-0472">Membrane</keyword>
<keyword evidence="2" id="KW-0732">Signal</keyword>
<protein>
    <submittedName>
        <fullName evidence="3">CcmD family protein</fullName>
    </submittedName>
</protein>
<dbReference type="RefSeq" id="WP_330974501.1">
    <property type="nucleotide sequence ID" value="NZ_JAZGLY010000003.1"/>
</dbReference>
<evidence type="ECO:0000256" key="2">
    <source>
        <dbReference type="SAM" id="SignalP"/>
    </source>
</evidence>
<proteinExistence type="predicted"/>
<comment type="caution">
    <text evidence="3">The sequence shown here is derived from an EMBL/GenBank/DDBJ whole genome shotgun (WGS) entry which is preliminary data.</text>
</comment>